<dbReference type="Gramene" id="EFJ05208">
    <property type="protein sequence ID" value="EFJ05208"/>
    <property type="gene ID" value="SELMODRAFT_449209"/>
</dbReference>
<dbReference type="Gene3D" id="3.40.50.2300">
    <property type="match status" value="1"/>
</dbReference>
<sequence>MLARSIGALLSIADDVLSSLVDYRSSNRLGLELEQGGGGAIHNLARAGVMQEGSPSPAVETGKLFKEVSRAFSGSNQKDEFLVASTTSTTSSSSSPHALLASSAQQLKHRFKTSHKRSRLEELLIESTHSEKLGSSHTALPGSGTGTGLDKLVVTLALLLSSAILLVWYLTPAAVLVWAVPAAMVSLAIWTRFVRCDPPSSREICVQGQCSGCRVVSQDKQEEEEQQLAQRAHRAKQQFMAYVFHNIRVPFNAIVLGLGHMRASASGDDSSSGELDLVQLMLDCAETMTNVLDDVTDMGNWEEGRIELHRDVFDLLAVVKFLAWGLKDLLEQKQISLNIDIDPVASKILKSHNIVGDKHRTVQTLGNFLSNAVKFTPTGGKLDLEIKCQELDGVPVSNSKGFETDELEHKSLELFIAVNDSGAGISLDDQDRLFEADSFISSPWVQKAGVSGLGLSVAKRFIEQIGGQIGVRSRDQGSTFFFSAPFLLVPIQKRTNSSVPASGIFYNMRSTDSVSKEKRKLERLSDLDAQLKCSPGAVLPQDASPCRRKVLLVEDTRINRIILRKVLQNLNLQCDEAENGQIAVDLHRQGKSYDLVLMDKEMPVMDGHEATRALRMMGVKTPIVALTGNALQSDKELFFEAGVNEFQTKPLSRDKLIQLLARYGVESSSPPVALQLCRE</sequence>
<dbReference type="SUPFAM" id="SSF47384">
    <property type="entry name" value="Homodimeric domain of signal transducing histidine kinase"/>
    <property type="match status" value="1"/>
</dbReference>
<organism evidence="9">
    <name type="scientific">Selaginella moellendorffii</name>
    <name type="common">Spikemoss</name>
    <dbReference type="NCBI Taxonomy" id="88036"/>
    <lineage>
        <taxon>Eukaryota</taxon>
        <taxon>Viridiplantae</taxon>
        <taxon>Streptophyta</taxon>
        <taxon>Embryophyta</taxon>
        <taxon>Tracheophyta</taxon>
        <taxon>Lycopodiopsida</taxon>
        <taxon>Selaginellales</taxon>
        <taxon>Selaginellaceae</taxon>
        <taxon>Selaginella</taxon>
    </lineage>
</organism>
<dbReference type="PANTHER" id="PTHR43047">
    <property type="entry name" value="TWO-COMPONENT HISTIDINE PROTEIN KINASE"/>
    <property type="match status" value="1"/>
</dbReference>
<evidence type="ECO:0000256" key="2">
    <source>
        <dbReference type="ARBA" id="ARBA00012438"/>
    </source>
</evidence>
<dbReference type="OrthoDB" id="21225at2759"/>
<dbReference type="InterPro" id="IPR004358">
    <property type="entry name" value="Sig_transdc_His_kin-like_C"/>
</dbReference>
<dbReference type="Pfam" id="PF00072">
    <property type="entry name" value="Response_reg"/>
    <property type="match status" value="1"/>
</dbReference>
<evidence type="ECO:0000313" key="8">
    <source>
        <dbReference type="EMBL" id="EFJ05208.1"/>
    </source>
</evidence>
<dbReference type="Gene3D" id="3.30.565.10">
    <property type="entry name" value="Histidine kinase-like ATPase, C-terminal domain"/>
    <property type="match status" value="1"/>
</dbReference>
<dbReference type="InterPro" id="IPR036890">
    <property type="entry name" value="HATPase_C_sf"/>
</dbReference>
<dbReference type="InParanoid" id="D8TDQ3"/>
<dbReference type="InterPro" id="IPR001789">
    <property type="entry name" value="Sig_transdc_resp-reg_receiver"/>
</dbReference>
<evidence type="ECO:0000256" key="3">
    <source>
        <dbReference type="ARBA" id="ARBA00022679"/>
    </source>
</evidence>
<comment type="catalytic activity">
    <reaction evidence="1">
        <text>ATP + protein L-histidine = ADP + protein N-phospho-L-histidine.</text>
        <dbReference type="EC" id="2.7.13.3"/>
    </reaction>
</comment>
<evidence type="ECO:0000259" key="7">
    <source>
        <dbReference type="PROSITE" id="PS50110"/>
    </source>
</evidence>
<dbReference type="SMART" id="SM00448">
    <property type="entry name" value="REC"/>
    <property type="match status" value="1"/>
</dbReference>
<dbReference type="EC" id="2.7.13.3" evidence="2"/>
<dbReference type="AlphaFoldDB" id="D8TDQ3"/>
<dbReference type="eggNOG" id="KOG0519">
    <property type="taxonomic scope" value="Eukaryota"/>
</dbReference>
<reference evidence="8 9" key="1">
    <citation type="journal article" date="2011" name="Science">
        <title>The Selaginella genome identifies genetic changes associated with the evolution of vascular plants.</title>
        <authorList>
            <person name="Banks J.A."/>
            <person name="Nishiyama T."/>
            <person name="Hasebe M."/>
            <person name="Bowman J.L."/>
            <person name="Gribskov M."/>
            <person name="dePamphilis C."/>
            <person name="Albert V.A."/>
            <person name="Aono N."/>
            <person name="Aoyama T."/>
            <person name="Ambrose B.A."/>
            <person name="Ashton N.W."/>
            <person name="Axtell M.J."/>
            <person name="Barker E."/>
            <person name="Barker M.S."/>
            <person name="Bennetzen J.L."/>
            <person name="Bonawitz N.D."/>
            <person name="Chapple C."/>
            <person name="Cheng C."/>
            <person name="Correa L.G."/>
            <person name="Dacre M."/>
            <person name="DeBarry J."/>
            <person name="Dreyer I."/>
            <person name="Elias M."/>
            <person name="Engstrom E.M."/>
            <person name="Estelle M."/>
            <person name="Feng L."/>
            <person name="Finet C."/>
            <person name="Floyd S.K."/>
            <person name="Frommer W.B."/>
            <person name="Fujita T."/>
            <person name="Gramzow L."/>
            <person name="Gutensohn M."/>
            <person name="Harholt J."/>
            <person name="Hattori M."/>
            <person name="Heyl A."/>
            <person name="Hirai T."/>
            <person name="Hiwatashi Y."/>
            <person name="Ishikawa M."/>
            <person name="Iwata M."/>
            <person name="Karol K.G."/>
            <person name="Koehler B."/>
            <person name="Kolukisaoglu U."/>
            <person name="Kubo M."/>
            <person name="Kurata T."/>
            <person name="Lalonde S."/>
            <person name="Li K."/>
            <person name="Li Y."/>
            <person name="Litt A."/>
            <person name="Lyons E."/>
            <person name="Manning G."/>
            <person name="Maruyama T."/>
            <person name="Michael T.P."/>
            <person name="Mikami K."/>
            <person name="Miyazaki S."/>
            <person name="Morinaga S."/>
            <person name="Murata T."/>
            <person name="Mueller-Roeber B."/>
            <person name="Nelson D.R."/>
            <person name="Obara M."/>
            <person name="Oguri Y."/>
            <person name="Olmstead R.G."/>
            <person name="Onodera N."/>
            <person name="Petersen B.L."/>
            <person name="Pils B."/>
            <person name="Prigge M."/>
            <person name="Rensing S.A."/>
            <person name="Riano-Pachon D.M."/>
            <person name="Roberts A.W."/>
            <person name="Sato Y."/>
            <person name="Scheller H.V."/>
            <person name="Schulz B."/>
            <person name="Schulz C."/>
            <person name="Shakirov E.V."/>
            <person name="Shibagaki N."/>
            <person name="Shinohara N."/>
            <person name="Shippen D.E."/>
            <person name="Soerensen I."/>
            <person name="Sotooka R."/>
            <person name="Sugimoto N."/>
            <person name="Sugita M."/>
            <person name="Sumikawa N."/>
            <person name="Tanurdzic M."/>
            <person name="Theissen G."/>
            <person name="Ulvskov P."/>
            <person name="Wakazuki S."/>
            <person name="Weng J.K."/>
            <person name="Willats W.W."/>
            <person name="Wipf D."/>
            <person name="Wolf P.G."/>
            <person name="Yang L."/>
            <person name="Zimmer A.D."/>
            <person name="Zhu Q."/>
            <person name="Mitros T."/>
            <person name="Hellsten U."/>
            <person name="Loque D."/>
            <person name="Otillar R."/>
            <person name="Salamov A."/>
            <person name="Schmutz J."/>
            <person name="Shapiro H."/>
            <person name="Lindquist E."/>
            <person name="Lucas S."/>
            <person name="Rokhsar D."/>
            <person name="Grigoriev I.V."/>
        </authorList>
    </citation>
    <scope>NUCLEOTIDE SEQUENCE [LARGE SCALE GENOMIC DNA]</scope>
</reference>
<dbReference type="SMART" id="SM00387">
    <property type="entry name" value="HATPase_c"/>
    <property type="match status" value="1"/>
</dbReference>
<dbReference type="EMBL" id="GL377733">
    <property type="protein sequence ID" value="EFJ05208.1"/>
    <property type="molecule type" value="Genomic_DNA"/>
</dbReference>
<dbReference type="HOGENOM" id="CLU_405138_0_0_1"/>
<dbReference type="GO" id="GO:0000155">
    <property type="term" value="F:phosphorelay sensor kinase activity"/>
    <property type="evidence" value="ECO:0007669"/>
    <property type="project" value="InterPro"/>
</dbReference>
<evidence type="ECO:0000313" key="9">
    <source>
        <dbReference type="Proteomes" id="UP000001514"/>
    </source>
</evidence>
<dbReference type="PROSITE" id="PS50110">
    <property type="entry name" value="RESPONSE_REGULATORY"/>
    <property type="match status" value="1"/>
</dbReference>
<feature type="modified residue" description="4-aspartylphosphate" evidence="5">
    <location>
        <position position="599"/>
    </location>
</feature>
<evidence type="ECO:0000259" key="6">
    <source>
        <dbReference type="PROSITE" id="PS50109"/>
    </source>
</evidence>
<dbReference type="STRING" id="88036.D8TDQ3"/>
<gene>
    <name evidence="8" type="primary">HK5-2</name>
    <name evidence="8" type="ORF">SELMODRAFT_449209</name>
</gene>
<dbReference type="InterPro" id="IPR036097">
    <property type="entry name" value="HisK_dim/P_sf"/>
</dbReference>
<protein>
    <recommendedName>
        <fullName evidence="2">histidine kinase</fullName>
        <ecNumber evidence="2">2.7.13.3</ecNumber>
    </recommendedName>
</protein>
<dbReference type="GeneID" id="9638456"/>
<dbReference type="PANTHER" id="PTHR43047:SF69">
    <property type="entry name" value="HISTIDINE KINASE CONTAINING CHEY-HOMOLOGOUS RECEIVER DOMAIN-RELATED"/>
    <property type="match status" value="1"/>
</dbReference>
<dbReference type="InterPro" id="IPR011006">
    <property type="entry name" value="CheY-like_superfamily"/>
</dbReference>
<accession>D8TDQ3</accession>
<dbReference type="SUPFAM" id="SSF52172">
    <property type="entry name" value="CheY-like"/>
    <property type="match status" value="1"/>
</dbReference>
<evidence type="ECO:0000256" key="1">
    <source>
        <dbReference type="ARBA" id="ARBA00000085"/>
    </source>
</evidence>
<dbReference type="InterPro" id="IPR005467">
    <property type="entry name" value="His_kinase_dom"/>
</dbReference>
<dbReference type="CDD" id="cd17546">
    <property type="entry name" value="REC_hyHK_CKI1_RcsC-like"/>
    <property type="match status" value="1"/>
</dbReference>
<keyword evidence="3" id="KW-0808">Transferase</keyword>
<name>D8TDQ3_SELML</name>
<keyword evidence="5" id="KW-0597">Phosphoprotein</keyword>
<dbReference type="PRINTS" id="PR00344">
    <property type="entry name" value="BCTRLSENSOR"/>
</dbReference>
<dbReference type="Proteomes" id="UP000001514">
    <property type="component" value="Unassembled WGS sequence"/>
</dbReference>
<feature type="domain" description="Response regulatory" evidence="7">
    <location>
        <begin position="549"/>
        <end position="664"/>
    </location>
</feature>
<dbReference type="PROSITE" id="PS50109">
    <property type="entry name" value="HIS_KIN"/>
    <property type="match status" value="1"/>
</dbReference>
<evidence type="ECO:0000256" key="5">
    <source>
        <dbReference type="PROSITE-ProRule" id="PRU00169"/>
    </source>
</evidence>
<dbReference type="KEGG" id="smo:SELMODRAFT_449209"/>
<feature type="domain" description="Histidine kinase" evidence="6">
    <location>
        <begin position="242"/>
        <end position="488"/>
    </location>
</feature>
<dbReference type="OMA" id="ELHMEEF"/>
<evidence type="ECO:0000256" key="4">
    <source>
        <dbReference type="ARBA" id="ARBA00022777"/>
    </source>
</evidence>
<dbReference type="Gene3D" id="1.10.287.130">
    <property type="match status" value="1"/>
</dbReference>
<keyword evidence="9" id="KW-1185">Reference proteome</keyword>
<dbReference type="InterPro" id="IPR003594">
    <property type="entry name" value="HATPase_dom"/>
</dbReference>
<dbReference type="SUPFAM" id="SSF55874">
    <property type="entry name" value="ATPase domain of HSP90 chaperone/DNA topoisomerase II/histidine kinase"/>
    <property type="match status" value="1"/>
</dbReference>
<keyword evidence="4" id="KW-0418">Kinase</keyword>
<proteinExistence type="predicted"/>
<dbReference type="Pfam" id="PF02518">
    <property type="entry name" value="HATPase_c"/>
    <property type="match status" value="1"/>
</dbReference>